<dbReference type="EMBL" id="JACHHF010000004">
    <property type="protein sequence ID" value="MBB5175948.1"/>
    <property type="molecule type" value="Genomic_DNA"/>
</dbReference>
<comment type="caution">
    <text evidence="2">The sequence shown here is derived from an EMBL/GenBank/DDBJ whole genome shotgun (WGS) entry which is preliminary data.</text>
</comment>
<dbReference type="InterPro" id="IPR050135">
    <property type="entry name" value="dGTPase-like"/>
</dbReference>
<dbReference type="PROSITE" id="PS51831">
    <property type="entry name" value="HD"/>
    <property type="match status" value="1"/>
</dbReference>
<evidence type="ECO:0000313" key="3">
    <source>
        <dbReference type="Proteomes" id="UP000579136"/>
    </source>
</evidence>
<reference evidence="2 3" key="1">
    <citation type="submission" date="2020-08" db="EMBL/GenBank/DDBJ databases">
        <title>Genomic Encyclopedia of Type Strains, Phase IV (KMG-IV): sequencing the most valuable type-strain genomes for metagenomic binning, comparative biology and taxonomic classification.</title>
        <authorList>
            <person name="Goeker M."/>
        </authorList>
    </citation>
    <scope>NUCLEOTIDE SEQUENCE [LARGE SCALE GENOMIC DNA]</scope>
    <source>
        <strain evidence="2 3">DSM 19163</strain>
    </source>
</reference>
<evidence type="ECO:0000259" key="1">
    <source>
        <dbReference type="PROSITE" id="PS51831"/>
    </source>
</evidence>
<dbReference type="Gene3D" id="1.10.3210.10">
    <property type="entry name" value="Hypothetical protein af1432"/>
    <property type="match status" value="1"/>
</dbReference>
<dbReference type="GO" id="GO:0008832">
    <property type="term" value="F:dGTPase activity"/>
    <property type="evidence" value="ECO:0007669"/>
    <property type="project" value="TreeGrafter"/>
</dbReference>
<dbReference type="Pfam" id="PF01966">
    <property type="entry name" value="HD"/>
    <property type="match status" value="1"/>
</dbReference>
<dbReference type="AlphaFoldDB" id="A0A9Q2HF69"/>
<dbReference type="PANTHER" id="PTHR11373">
    <property type="entry name" value="DEOXYNUCLEOSIDE TRIPHOSPHATE TRIPHOSPHOHYDROLASE"/>
    <property type="match status" value="1"/>
</dbReference>
<name>A0A9Q2HF69_9STAP</name>
<protein>
    <recommendedName>
        <fullName evidence="1">HD domain-containing protein</fullName>
    </recommendedName>
</protein>
<dbReference type="FunFam" id="1.10.3210.10:FF:000014">
    <property type="entry name" value="HD domain-containing protein"/>
    <property type="match status" value="1"/>
</dbReference>
<dbReference type="SUPFAM" id="SSF109604">
    <property type="entry name" value="HD-domain/PDEase-like"/>
    <property type="match status" value="1"/>
</dbReference>
<gene>
    <name evidence="2" type="ORF">HNQ45_000832</name>
</gene>
<dbReference type="GO" id="GO:0006203">
    <property type="term" value="P:dGTP catabolic process"/>
    <property type="evidence" value="ECO:0007669"/>
    <property type="project" value="TreeGrafter"/>
</dbReference>
<dbReference type="CDD" id="cd00077">
    <property type="entry name" value="HDc"/>
    <property type="match status" value="1"/>
</dbReference>
<evidence type="ECO:0000313" key="2">
    <source>
        <dbReference type="EMBL" id="MBB5175948.1"/>
    </source>
</evidence>
<dbReference type="InterPro" id="IPR006674">
    <property type="entry name" value="HD_domain"/>
</dbReference>
<proteinExistence type="predicted"/>
<dbReference type="Proteomes" id="UP000579136">
    <property type="component" value="Unassembled WGS sequence"/>
</dbReference>
<dbReference type="PANTHER" id="PTHR11373:SF4">
    <property type="entry name" value="DEOXYNUCLEOSIDE TRIPHOSPHATE TRIPHOSPHOHYDROLASE SAMHD1"/>
    <property type="match status" value="1"/>
</dbReference>
<dbReference type="InterPro" id="IPR045509">
    <property type="entry name" value="HD_assoc_2"/>
</dbReference>
<dbReference type="RefSeq" id="WP_183673734.1">
    <property type="nucleotide sequence ID" value="NZ_CBCRYX010000006.1"/>
</dbReference>
<organism evidence="2 3">
    <name type="scientific">Nosocomiicoccus ampullae</name>
    <dbReference type="NCBI Taxonomy" id="489910"/>
    <lineage>
        <taxon>Bacteria</taxon>
        <taxon>Bacillati</taxon>
        <taxon>Bacillota</taxon>
        <taxon>Bacilli</taxon>
        <taxon>Bacillales</taxon>
        <taxon>Staphylococcaceae</taxon>
        <taxon>Nosocomiicoccus</taxon>
    </lineage>
</organism>
<accession>A0A9Q2HF69</accession>
<keyword evidence="3" id="KW-1185">Reference proteome</keyword>
<sequence>MSSNYKDLQLEDEKVFKDPVHSYVHVTDQVIWDLIKTKEFQRLRRIKQLGTLYFAFPSAEHSRFTHSLGVYEIVRKIVENFSQYDEWDNDDRILALSAALLHDVGHGPFSHSFEQIFNTDHEMYTKEIILGNTEINSVLKRVSEDFPEEVASVISHTHKNKLVVSMISSQIDADRMDYLQRDSYFTGVEYGKFDIDRLLRVMIPSKNEVLIKESGMHAVEDYLMSRYQMYWQIYFHPVSRGGEVLLTLIFKRAKELYESGYEFKQPPKYLIPFFEDRETVHDYLILDETIMNFYLQEWTGEMDDVLSELADRFVNRKLFKFVPFYDGFLTKLEFETLFEKAGIDPEYNLFTDRYSDMPYDYDRPGSKRQPIHLLKKNGEIREISEVSEIIEAITGLHRKDAKLYYPKEKVLNIKDDTIRTKILNLLNELS</sequence>
<feature type="domain" description="HD" evidence="1">
    <location>
        <begin position="63"/>
        <end position="179"/>
    </location>
</feature>
<dbReference type="InterPro" id="IPR003607">
    <property type="entry name" value="HD/PDEase_dom"/>
</dbReference>
<dbReference type="SMART" id="SM00471">
    <property type="entry name" value="HDc"/>
    <property type="match status" value="1"/>
</dbReference>
<dbReference type="Pfam" id="PF19276">
    <property type="entry name" value="HD_assoc_2"/>
    <property type="match status" value="1"/>
</dbReference>